<keyword evidence="1" id="KW-0676">Redox-active center</keyword>
<dbReference type="SUPFAM" id="SSF52833">
    <property type="entry name" value="Thioredoxin-like"/>
    <property type="match status" value="1"/>
</dbReference>
<dbReference type="PROSITE" id="PS00194">
    <property type="entry name" value="THIOREDOXIN_1"/>
    <property type="match status" value="1"/>
</dbReference>
<dbReference type="PANTHER" id="PTHR42852">
    <property type="entry name" value="THIOL:DISULFIDE INTERCHANGE PROTEIN DSBE"/>
    <property type="match status" value="1"/>
</dbReference>
<keyword evidence="2" id="KW-0812">Transmembrane</keyword>
<dbReference type="CDD" id="cd02966">
    <property type="entry name" value="TlpA_like_family"/>
    <property type="match status" value="1"/>
</dbReference>
<dbReference type="Pfam" id="PF00578">
    <property type="entry name" value="AhpC-TSA"/>
    <property type="match status" value="1"/>
</dbReference>
<dbReference type="PROSITE" id="PS51352">
    <property type="entry name" value="THIOREDOXIN_2"/>
    <property type="match status" value="1"/>
</dbReference>
<dbReference type="Proteomes" id="UP001064087">
    <property type="component" value="Chromosome"/>
</dbReference>
<dbReference type="RefSeq" id="WP_263049067.1">
    <property type="nucleotide sequence ID" value="NZ_CP106738.1"/>
</dbReference>
<dbReference type="InterPro" id="IPR000866">
    <property type="entry name" value="AhpC/TSA"/>
</dbReference>
<dbReference type="InterPro" id="IPR013766">
    <property type="entry name" value="Thioredoxin_domain"/>
</dbReference>
<dbReference type="Gene3D" id="3.40.30.10">
    <property type="entry name" value="Glutaredoxin"/>
    <property type="match status" value="1"/>
</dbReference>
<protein>
    <submittedName>
        <fullName evidence="4">TlpA family protein disulfide reductase</fullName>
    </submittedName>
</protein>
<evidence type="ECO:0000313" key="5">
    <source>
        <dbReference type="Proteomes" id="UP001064087"/>
    </source>
</evidence>
<evidence type="ECO:0000313" key="4">
    <source>
        <dbReference type="EMBL" id="UXX85023.1"/>
    </source>
</evidence>
<keyword evidence="2" id="KW-0472">Membrane</keyword>
<dbReference type="InterPro" id="IPR017937">
    <property type="entry name" value="Thioredoxin_CS"/>
</dbReference>
<gene>
    <name evidence="4" type="ORF">N7U68_10435</name>
</gene>
<dbReference type="InterPro" id="IPR050553">
    <property type="entry name" value="Thioredoxin_ResA/DsbE_sf"/>
</dbReference>
<accession>A0ABY6DIE1</accession>
<sequence>MPLSRSAIVYIGVGLVAIAAVAVLALRDPSGEGEAAGPTVNYSAYQQMLEGDMKKLQFHKVAKPVSALPFTTDAGGEATLADYKGRFVLLNFWATWCAPCRKEMPMLSELQAEFGGDDFEVLTLATGRNAVPAMKAFFAEISVDNLPLHRDPKQALAREMGVLGLPITVLLDPEGREIARMQGDAEWNSESAKAMIAKLITPDGS</sequence>
<reference evidence="4" key="1">
    <citation type="submission" date="2022-10" db="EMBL/GenBank/DDBJ databases">
        <title>Roseovarius pelagicus sp. nov., isolated from Arctic seawater.</title>
        <authorList>
            <person name="Hong Y.W."/>
            <person name="Hwang C.Y."/>
        </authorList>
    </citation>
    <scope>NUCLEOTIDE SEQUENCE</scope>
    <source>
        <strain evidence="4">HL-MP18</strain>
    </source>
</reference>
<evidence type="ECO:0000256" key="2">
    <source>
        <dbReference type="SAM" id="Phobius"/>
    </source>
</evidence>
<feature type="transmembrane region" description="Helical" evidence="2">
    <location>
        <begin position="7"/>
        <end position="26"/>
    </location>
</feature>
<evidence type="ECO:0000256" key="1">
    <source>
        <dbReference type="ARBA" id="ARBA00023284"/>
    </source>
</evidence>
<dbReference type="EMBL" id="CP106738">
    <property type="protein sequence ID" value="UXX85023.1"/>
    <property type="molecule type" value="Genomic_DNA"/>
</dbReference>
<evidence type="ECO:0000259" key="3">
    <source>
        <dbReference type="PROSITE" id="PS51352"/>
    </source>
</evidence>
<keyword evidence="5" id="KW-1185">Reference proteome</keyword>
<feature type="domain" description="Thioredoxin" evidence="3">
    <location>
        <begin position="59"/>
        <end position="201"/>
    </location>
</feature>
<organism evidence="4 5">
    <name type="scientific">Roseovarius pelagicus</name>
    <dbReference type="NCBI Taxonomy" id="2980108"/>
    <lineage>
        <taxon>Bacteria</taxon>
        <taxon>Pseudomonadati</taxon>
        <taxon>Pseudomonadota</taxon>
        <taxon>Alphaproteobacteria</taxon>
        <taxon>Rhodobacterales</taxon>
        <taxon>Roseobacteraceae</taxon>
        <taxon>Roseovarius</taxon>
    </lineage>
</organism>
<name>A0ABY6DIE1_9RHOB</name>
<keyword evidence="2" id="KW-1133">Transmembrane helix</keyword>
<proteinExistence type="predicted"/>
<dbReference type="InterPro" id="IPR036249">
    <property type="entry name" value="Thioredoxin-like_sf"/>
</dbReference>
<dbReference type="PANTHER" id="PTHR42852:SF18">
    <property type="entry name" value="CHROMOSOME UNDETERMINED SCAFFOLD_47, WHOLE GENOME SHOTGUN SEQUENCE"/>
    <property type="match status" value="1"/>
</dbReference>